<accession>A0AAE0PYK9</accession>
<feature type="domain" description="Tc1-like transposase DDE" evidence="3">
    <location>
        <begin position="229"/>
        <end position="374"/>
    </location>
</feature>
<evidence type="ECO:0000313" key="4">
    <source>
        <dbReference type="EMBL" id="KAK3510447.1"/>
    </source>
</evidence>
<dbReference type="InterPro" id="IPR038717">
    <property type="entry name" value="Tc1-like_DDE_dom"/>
</dbReference>
<evidence type="ECO:0000259" key="2">
    <source>
        <dbReference type="Pfam" id="PF01498"/>
    </source>
</evidence>
<feature type="region of interest" description="Disordered" evidence="1">
    <location>
        <begin position="577"/>
        <end position="610"/>
    </location>
</feature>
<dbReference type="GO" id="GO:0003677">
    <property type="term" value="F:DNA binding"/>
    <property type="evidence" value="ECO:0007669"/>
    <property type="project" value="InterPro"/>
</dbReference>
<dbReference type="SUPFAM" id="SSF46689">
    <property type="entry name" value="Homeodomain-like"/>
    <property type="match status" value="1"/>
</dbReference>
<dbReference type="InterPro" id="IPR052338">
    <property type="entry name" value="Transposase_5"/>
</dbReference>
<dbReference type="InterPro" id="IPR002492">
    <property type="entry name" value="Transposase_Tc1-like"/>
</dbReference>
<dbReference type="GO" id="GO:0015074">
    <property type="term" value="P:DNA integration"/>
    <property type="evidence" value="ECO:0007669"/>
    <property type="project" value="InterPro"/>
</dbReference>
<gene>
    <name evidence="4" type="ORF">QTP70_006837</name>
</gene>
<dbReference type="InterPro" id="IPR036388">
    <property type="entry name" value="WH-like_DNA-bd_sf"/>
</dbReference>
<dbReference type="PANTHER" id="PTHR23022:SF135">
    <property type="entry name" value="SI:DKEY-77F5.3"/>
    <property type="match status" value="1"/>
</dbReference>
<keyword evidence="5" id="KW-1185">Reference proteome</keyword>
<reference evidence="4" key="1">
    <citation type="submission" date="2023-06" db="EMBL/GenBank/DDBJ databases">
        <title>Male Hemibagrus guttatus genome.</title>
        <authorList>
            <person name="Bian C."/>
        </authorList>
    </citation>
    <scope>NUCLEOTIDE SEQUENCE</scope>
    <source>
        <strain evidence="4">Male_cb2023</strain>
        <tissue evidence="4">Muscle</tissue>
    </source>
</reference>
<dbReference type="InterPro" id="IPR009057">
    <property type="entry name" value="Homeodomain-like_sf"/>
</dbReference>
<evidence type="ECO:0000313" key="5">
    <source>
        <dbReference type="Proteomes" id="UP001274896"/>
    </source>
</evidence>
<dbReference type="Gene3D" id="1.10.10.10">
    <property type="entry name" value="Winged helix-like DNA-binding domain superfamily/Winged helix DNA-binding domain"/>
    <property type="match status" value="1"/>
</dbReference>
<comment type="caution">
    <text evidence="4">The sequence shown here is derived from an EMBL/GenBank/DDBJ whole genome shotgun (WGS) entry which is preliminary data.</text>
</comment>
<evidence type="ECO:0000256" key="1">
    <source>
        <dbReference type="SAM" id="MobiDB-lite"/>
    </source>
</evidence>
<dbReference type="Pfam" id="PF13358">
    <property type="entry name" value="DDE_3"/>
    <property type="match status" value="1"/>
</dbReference>
<dbReference type="PANTHER" id="PTHR23022">
    <property type="entry name" value="TRANSPOSABLE ELEMENT-RELATED"/>
    <property type="match status" value="1"/>
</dbReference>
<dbReference type="Proteomes" id="UP001274896">
    <property type="component" value="Unassembled WGS sequence"/>
</dbReference>
<dbReference type="InterPro" id="IPR036397">
    <property type="entry name" value="RNaseH_sf"/>
</dbReference>
<dbReference type="Pfam" id="PF01498">
    <property type="entry name" value="HTH_Tnp_Tc3_2"/>
    <property type="match status" value="1"/>
</dbReference>
<feature type="compositionally biased region" description="Basic and acidic residues" evidence="1">
    <location>
        <begin position="580"/>
        <end position="600"/>
    </location>
</feature>
<evidence type="ECO:0000259" key="3">
    <source>
        <dbReference type="Pfam" id="PF13358"/>
    </source>
</evidence>
<sequence>MHINYALRSTSTAALTPDELNHFFACFDKGVIHHARNADPSMFVHPITLSTTEVYSALSRVDPPGKMDKRKDLSEFDKNQIVMSRPLDQNISKTAALVGCSRSAVVSIYQKWSKEGTVVTRRQGHGRPRLIDARGERRSGRPAMITPKAQLRMLIEVKKNLRVTAKEFKDSVKLANISVHESAIRRTLNRNGIHGRTPQRKLLLSKNNIAALIKFAEDHLETPQHWENVLWTDETEIELFRRNMQSSVWRKKKTAHQHENTIPPVKYGGESIMVSGGFAASGPGPLAIVEGTMNSQVYQDILKNNLKVTVCKLKLRRSWVMEQDNDSKHKSKSTERLQRHKIHLLKWPSQSPDLNPVEMLWNDLKRAVHTRCHKNMASRLTHSLILSFPHPSSLIPHSLIPHSLILSFPHPSSLIPSSLIPSFSRSLIPHSLIPHSLIPSFSRSLIPHSLIPHSLIPHSLVPSSLIPHPSFPHPSFPHSLVPSSLIPSSLIPSSLILSFPHPSSLIPSSLIPSSLILSFPHPSSLIPSSLIPSFSRSLIPHPSFLIPSSLIPSFSRSLIPHPSFLIPSSLIPSFSHSLKRTKEQENERKKETEREREKKNYGSLSKDILT</sequence>
<dbReference type="AlphaFoldDB" id="A0AAE0PYK9"/>
<evidence type="ECO:0008006" key="6">
    <source>
        <dbReference type="Google" id="ProtNLM"/>
    </source>
</evidence>
<dbReference type="GO" id="GO:0006313">
    <property type="term" value="P:DNA transposition"/>
    <property type="evidence" value="ECO:0007669"/>
    <property type="project" value="InterPro"/>
</dbReference>
<dbReference type="EMBL" id="JAUCMX010000025">
    <property type="protein sequence ID" value="KAK3510447.1"/>
    <property type="molecule type" value="Genomic_DNA"/>
</dbReference>
<organism evidence="4 5">
    <name type="scientific">Hemibagrus guttatus</name>
    <dbReference type="NCBI Taxonomy" id="175788"/>
    <lineage>
        <taxon>Eukaryota</taxon>
        <taxon>Metazoa</taxon>
        <taxon>Chordata</taxon>
        <taxon>Craniata</taxon>
        <taxon>Vertebrata</taxon>
        <taxon>Euteleostomi</taxon>
        <taxon>Actinopterygii</taxon>
        <taxon>Neopterygii</taxon>
        <taxon>Teleostei</taxon>
        <taxon>Ostariophysi</taxon>
        <taxon>Siluriformes</taxon>
        <taxon>Bagridae</taxon>
        <taxon>Hemibagrus</taxon>
    </lineage>
</organism>
<dbReference type="Gene3D" id="3.30.420.10">
    <property type="entry name" value="Ribonuclease H-like superfamily/Ribonuclease H"/>
    <property type="match status" value="1"/>
</dbReference>
<name>A0AAE0PYK9_9TELE</name>
<proteinExistence type="predicted"/>
<protein>
    <recommendedName>
        <fullName evidence="6">Tc1-like transposase DDE domain-containing protein</fullName>
    </recommendedName>
</protein>
<feature type="domain" description="Transposase Tc1-like" evidence="2">
    <location>
        <begin position="154"/>
        <end position="220"/>
    </location>
</feature>